<keyword evidence="3" id="KW-1185">Reference proteome</keyword>
<dbReference type="Proteomes" id="UP001268683">
    <property type="component" value="Chromosome"/>
</dbReference>
<dbReference type="EMBL" id="CP123872">
    <property type="protein sequence ID" value="WND03240.1"/>
    <property type="molecule type" value="Genomic_DNA"/>
</dbReference>
<gene>
    <name evidence="2" type="ORF">QGN29_02510</name>
</gene>
<sequence>MGALFWLVDTVIGIMVFCLIANVIASWLVAFGVINIYQPVVRTLLDALSRITNPIVQPIRRYLPAMGGLDLSPLIALILLQFVRILIVGDLQRALM</sequence>
<accession>A0AA52EEI2</accession>
<dbReference type="KEGG" id="tmk:QGN29_02510"/>
<dbReference type="RefSeq" id="WP_310799092.1">
    <property type="nucleotide sequence ID" value="NZ_CP123872.1"/>
</dbReference>
<evidence type="ECO:0000313" key="2">
    <source>
        <dbReference type="EMBL" id="WND03240.1"/>
    </source>
</evidence>
<keyword evidence="1" id="KW-1133">Transmembrane helix</keyword>
<keyword evidence="1" id="KW-0812">Transmembrane</keyword>
<dbReference type="Pfam" id="PF02325">
    <property type="entry name" value="CCB3_YggT"/>
    <property type="match status" value="1"/>
</dbReference>
<name>A0AA52EEI2_9PROT</name>
<proteinExistence type="predicted"/>
<evidence type="ECO:0000256" key="1">
    <source>
        <dbReference type="SAM" id="Phobius"/>
    </source>
</evidence>
<feature type="transmembrane region" description="Helical" evidence="1">
    <location>
        <begin position="12"/>
        <end position="37"/>
    </location>
</feature>
<dbReference type="GO" id="GO:0016020">
    <property type="term" value="C:membrane"/>
    <property type="evidence" value="ECO:0007669"/>
    <property type="project" value="InterPro"/>
</dbReference>
<evidence type="ECO:0000313" key="3">
    <source>
        <dbReference type="Proteomes" id="UP001268683"/>
    </source>
</evidence>
<feature type="transmembrane region" description="Helical" evidence="1">
    <location>
        <begin position="71"/>
        <end position="91"/>
    </location>
</feature>
<reference evidence="2" key="1">
    <citation type="submission" date="2023-04" db="EMBL/GenBank/DDBJ databases">
        <title>Complete genome sequence of Temperatibacter marinus.</title>
        <authorList>
            <person name="Rong J.-C."/>
            <person name="Yi M.-L."/>
            <person name="Zhao Q."/>
        </authorList>
    </citation>
    <scope>NUCLEOTIDE SEQUENCE</scope>
    <source>
        <strain evidence="2">NBRC 110045</strain>
    </source>
</reference>
<organism evidence="2 3">
    <name type="scientific">Temperatibacter marinus</name>
    <dbReference type="NCBI Taxonomy" id="1456591"/>
    <lineage>
        <taxon>Bacteria</taxon>
        <taxon>Pseudomonadati</taxon>
        <taxon>Pseudomonadota</taxon>
        <taxon>Alphaproteobacteria</taxon>
        <taxon>Kordiimonadales</taxon>
        <taxon>Temperatibacteraceae</taxon>
        <taxon>Temperatibacter</taxon>
    </lineage>
</organism>
<dbReference type="InterPro" id="IPR003425">
    <property type="entry name" value="CCB3/YggT"/>
</dbReference>
<protein>
    <submittedName>
        <fullName evidence="2">YggT family protein</fullName>
    </submittedName>
</protein>
<keyword evidence="1" id="KW-0472">Membrane</keyword>
<dbReference type="AlphaFoldDB" id="A0AA52EEI2"/>